<feature type="domain" description="Transposon Tn7 transposition protein TnsD C-terminal" evidence="2">
    <location>
        <begin position="306"/>
        <end position="446"/>
    </location>
</feature>
<evidence type="ECO:0000259" key="1">
    <source>
        <dbReference type="Pfam" id="PF06527"/>
    </source>
</evidence>
<keyword evidence="4" id="KW-1185">Reference proteome</keyword>
<sequence>MLNFPLPYPEELLYSIVARAGIRHGIASPKQLLEEVYDNRKVVATLDFPSHLQKMVKWLPSSYALETIAYGHTLLPLYAPFIPEERRQQCLQWMAGESQGAIHLAMGVAASIVKTPSHIRYCPGCLKEQQRSFGEYFWLREWQVSGVESCDKHGMLINTSITRPLIERHHYQAASPEKCPLFPQKTSCKNSLLILEQIRQLLREGPEKSPSFEQWSCYYNLLAQKFGFIRGKAQIDHLAIYDEVLETWSADFLNRHGLLLCSGDEAESFWLRSVFRKHRKVFSYLQHLVIHEALLPKGWCISEVLKSVRETSTKKSNVQISVKFSGDHFELTQDQQQWMKLLEDYYPKAARRINAALYARLYRYDRCWLMGVNSEKQLAERQERKYRVDWQKRDKEYLKRLKNIIHFLNSSQVGPRRSRNFLMKRLGSSSSLEKKMHLLPETAKLLEKISETVDQYQIRRLSNTNAVLKDIYDQPPRWRVLRNSGLSEERLTSSARKYLKRLEEGKDEFQRNRKQQSH</sequence>
<name>A0ABY9YZE6_9GAMM</name>
<gene>
    <name evidence="3" type="ORF">P1P91_00725</name>
</gene>
<proteinExistence type="predicted"/>
<organism evidence="3 4">
    <name type="scientific">Halomonas piscis</name>
    <dbReference type="NCBI Taxonomy" id="3031727"/>
    <lineage>
        <taxon>Bacteria</taxon>
        <taxon>Pseudomonadati</taxon>
        <taxon>Pseudomonadota</taxon>
        <taxon>Gammaproteobacteria</taxon>
        <taxon>Oceanospirillales</taxon>
        <taxon>Halomonadaceae</taxon>
        <taxon>Halomonas</taxon>
    </lineage>
</organism>
<dbReference type="InterPro" id="IPR009492">
    <property type="entry name" value="TniQ"/>
</dbReference>
<reference evidence="3 4" key="1">
    <citation type="submission" date="2023-03" db="EMBL/GenBank/DDBJ databases">
        <title>Halomonas sp. nov., isolated from Korean tranditional fermented seafood 'Jeotgal'.</title>
        <authorList>
            <person name="Kim B."/>
            <person name="Shin N.-R."/>
        </authorList>
    </citation>
    <scope>NUCLEOTIDE SEQUENCE [LARGE SCALE GENOMIC DNA]</scope>
    <source>
        <strain evidence="3 4">SG2L-4</strain>
    </source>
</reference>
<dbReference type="Proteomes" id="UP001301869">
    <property type="component" value="Chromosome"/>
</dbReference>
<feature type="domain" description="TniQ" evidence="1">
    <location>
        <begin position="4"/>
        <end position="155"/>
    </location>
</feature>
<dbReference type="EMBL" id="CP119391">
    <property type="protein sequence ID" value="WNK20253.1"/>
    <property type="molecule type" value="Genomic_DNA"/>
</dbReference>
<evidence type="ECO:0000259" key="2">
    <source>
        <dbReference type="Pfam" id="PF15978"/>
    </source>
</evidence>
<dbReference type="Pfam" id="PF06527">
    <property type="entry name" value="TniQ"/>
    <property type="match status" value="1"/>
</dbReference>
<evidence type="ECO:0000313" key="3">
    <source>
        <dbReference type="EMBL" id="WNK20253.1"/>
    </source>
</evidence>
<dbReference type="InterPro" id="IPR032750">
    <property type="entry name" value="TnsD_C"/>
</dbReference>
<dbReference type="RefSeq" id="WP_311883847.1">
    <property type="nucleotide sequence ID" value="NZ_CP119391.1"/>
</dbReference>
<accession>A0ABY9YZE6</accession>
<evidence type="ECO:0000313" key="4">
    <source>
        <dbReference type="Proteomes" id="UP001301869"/>
    </source>
</evidence>
<protein>
    <submittedName>
        <fullName evidence="3">TnsD family Tn7-like transposition protein</fullName>
    </submittedName>
</protein>
<dbReference type="Pfam" id="PF15978">
    <property type="entry name" value="TnsD"/>
    <property type="match status" value="1"/>
</dbReference>